<name>A0A553HY43_9PEZI</name>
<evidence type="ECO:0000313" key="2">
    <source>
        <dbReference type="Proteomes" id="UP000319160"/>
    </source>
</evidence>
<dbReference type="STRING" id="2512241.A0A553HY43"/>
<dbReference type="EMBL" id="VFLP01000033">
    <property type="protein sequence ID" value="TRX92849.1"/>
    <property type="molecule type" value="Genomic_DNA"/>
</dbReference>
<accession>A0A553HY43</accession>
<dbReference type="OrthoDB" id="4392610at2759"/>
<organism evidence="1 2">
    <name type="scientific">Xylaria flabelliformis</name>
    <dbReference type="NCBI Taxonomy" id="2512241"/>
    <lineage>
        <taxon>Eukaryota</taxon>
        <taxon>Fungi</taxon>
        <taxon>Dikarya</taxon>
        <taxon>Ascomycota</taxon>
        <taxon>Pezizomycotina</taxon>
        <taxon>Sordariomycetes</taxon>
        <taxon>Xylariomycetidae</taxon>
        <taxon>Xylariales</taxon>
        <taxon>Xylariaceae</taxon>
        <taxon>Xylaria</taxon>
    </lineage>
</organism>
<comment type="caution">
    <text evidence="1">The sequence shown here is derived from an EMBL/GenBank/DDBJ whole genome shotgun (WGS) entry which is preliminary data.</text>
</comment>
<sequence length="244" mass="28109">MPCGLALDAIPWWQRTVSIWKHPADQVHPWYFDVEPLRTIYSTNRVPYLPDLGTNKVSRMSVIGHIVSGLSGSPASAHSAACGVFMKLCINDTMTDPKIIHAYRHLYRGLLHAVQFSKPARYTARNQLRRAFREKGAKYDYRGIARTIRFLDAATREHGLEHRVLKNLLFIAWHRYDDASDWKRTQLEQLAEQNRRVLCRVSPGIVGANQQPRTALEDHIQKTVYNHYDMTIAMLNKTMGLCLR</sequence>
<gene>
    <name evidence="1" type="ORF">FHL15_006255</name>
</gene>
<evidence type="ECO:0000313" key="1">
    <source>
        <dbReference type="EMBL" id="TRX92849.1"/>
    </source>
</evidence>
<proteinExistence type="predicted"/>
<dbReference type="Proteomes" id="UP000319160">
    <property type="component" value="Unassembled WGS sequence"/>
</dbReference>
<protein>
    <submittedName>
        <fullName evidence="1">Uncharacterized protein</fullName>
    </submittedName>
</protein>
<keyword evidence="2" id="KW-1185">Reference proteome</keyword>
<dbReference type="AlphaFoldDB" id="A0A553HY43"/>
<reference evidence="2" key="1">
    <citation type="submission" date="2019-06" db="EMBL/GenBank/DDBJ databases">
        <title>Draft genome sequence of the griseofulvin-producing fungus Xylaria cubensis strain G536.</title>
        <authorList>
            <person name="Mead M.E."/>
            <person name="Raja H.A."/>
            <person name="Steenwyk J.L."/>
            <person name="Knowles S.L."/>
            <person name="Oberlies N.H."/>
            <person name="Rokas A."/>
        </authorList>
    </citation>
    <scope>NUCLEOTIDE SEQUENCE [LARGE SCALE GENOMIC DNA]</scope>
    <source>
        <strain evidence="2">G536</strain>
    </source>
</reference>